<gene>
    <name evidence="7" type="ORF">Acor_19420</name>
</gene>
<dbReference type="PROSITE" id="PS50949">
    <property type="entry name" value="HTH_GNTR"/>
    <property type="match status" value="1"/>
</dbReference>
<evidence type="ECO:0000256" key="2">
    <source>
        <dbReference type="ARBA" id="ARBA00022898"/>
    </source>
</evidence>
<keyword evidence="4" id="KW-0238">DNA-binding</keyword>
<dbReference type="PANTHER" id="PTHR46577:SF1">
    <property type="entry name" value="HTH-TYPE TRANSCRIPTIONAL REGULATORY PROTEIN GABR"/>
    <property type="match status" value="1"/>
</dbReference>
<dbReference type="PANTHER" id="PTHR46577">
    <property type="entry name" value="HTH-TYPE TRANSCRIPTIONAL REGULATORY PROTEIN GABR"/>
    <property type="match status" value="1"/>
</dbReference>
<keyword evidence="8" id="KW-1185">Reference proteome</keyword>
<comment type="caution">
    <text evidence="7">The sequence shown here is derived from an EMBL/GenBank/DDBJ whole genome shotgun (WGS) entry which is preliminary data.</text>
</comment>
<dbReference type="PRINTS" id="PR00035">
    <property type="entry name" value="HTHGNTR"/>
</dbReference>
<organism evidence="7 8">
    <name type="scientific">Acrocarpospora corrugata</name>
    <dbReference type="NCBI Taxonomy" id="35763"/>
    <lineage>
        <taxon>Bacteria</taxon>
        <taxon>Bacillati</taxon>
        <taxon>Actinomycetota</taxon>
        <taxon>Actinomycetes</taxon>
        <taxon>Streptosporangiales</taxon>
        <taxon>Streptosporangiaceae</taxon>
        <taxon>Acrocarpospora</taxon>
    </lineage>
</organism>
<evidence type="ECO:0000259" key="6">
    <source>
        <dbReference type="PROSITE" id="PS50949"/>
    </source>
</evidence>
<evidence type="ECO:0000256" key="3">
    <source>
        <dbReference type="ARBA" id="ARBA00023015"/>
    </source>
</evidence>
<dbReference type="SUPFAM" id="SSF53383">
    <property type="entry name" value="PLP-dependent transferases"/>
    <property type="match status" value="1"/>
</dbReference>
<dbReference type="CDD" id="cd07377">
    <property type="entry name" value="WHTH_GntR"/>
    <property type="match status" value="1"/>
</dbReference>
<dbReference type="Pfam" id="PF00155">
    <property type="entry name" value="Aminotran_1_2"/>
    <property type="match status" value="1"/>
</dbReference>
<feature type="domain" description="HTH gntR-type" evidence="6">
    <location>
        <begin position="22"/>
        <end position="90"/>
    </location>
</feature>
<dbReference type="Proteomes" id="UP000334990">
    <property type="component" value="Unassembled WGS sequence"/>
</dbReference>
<dbReference type="EMBL" id="BLAD01000042">
    <property type="protein sequence ID" value="GER99878.1"/>
    <property type="molecule type" value="Genomic_DNA"/>
</dbReference>
<dbReference type="AlphaFoldDB" id="A0A5M3VUI2"/>
<protein>
    <submittedName>
        <fullName evidence="7">GntR family transcriptional regulator</fullName>
    </submittedName>
</protein>
<dbReference type="Gene3D" id="3.40.640.10">
    <property type="entry name" value="Type I PLP-dependent aspartate aminotransferase-like (Major domain)"/>
    <property type="match status" value="1"/>
</dbReference>
<keyword evidence="5" id="KW-0804">Transcription</keyword>
<dbReference type="InterPro" id="IPR015421">
    <property type="entry name" value="PyrdxlP-dep_Trfase_major"/>
</dbReference>
<evidence type="ECO:0000256" key="5">
    <source>
        <dbReference type="ARBA" id="ARBA00023163"/>
    </source>
</evidence>
<dbReference type="InterPro" id="IPR036390">
    <property type="entry name" value="WH_DNA-bd_sf"/>
</dbReference>
<dbReference type="InterPro" id="IPR000524">
    <property type="entry name" value="Tscrpt_reg_HTH_GntR"/>
</dbReference>
<evidence type="ECO:0000256" key="1">
    <source>
        <dbReference type="ARBA" id="ARBA00005384"/>
    </source>
</evidence>
<accession>A0A5M3VUI2</accession>
<dbReference type="InterPro" id="IPR051446">
    <property type="entry name" value="HTH_trans_reg/aminotransferase"/>
</dbReference>
<dbReference type="GO" id="GO:0030170">
    <property type="term" value="F:pyridoxal phosphate binding"/>
    <property type="evidence" value="ECO:0007669"/>
    <property type="project" value="InterPro"/>
</dbReference>
<dbReference type="SMART" id="SM00345">
    <property type="entry name" value="HTH_GNTR"/>
    <property type="match status" value="1"/>
</dbReference>
<dbReference type="InterPro" id="IPR036388">
    <property type="entry name" value="WH-like_DNA-bd_sf"/>
</dbReference>
<reference evidence="7 8" key="1">
    <citation type="submission" date="2019-10" db="EMBL/GenBank/DDBJ databases">
        <title>Whole genome shotgun sequence of Acrocarpospora corrugata NBRC 13972.</title>
        <authorList>
            <person name="Ichikawa N."/>
            <person name="Kimura A."/>
            <person name="Kitahashi Y."/>
            <person name="Komaki H."/>
            <person name="Oguchi A."/>
        </authorList>
    </citation>
    <scope>NUCLEOTIDE SEQUENCE [LARGE SCALE GENOMIC DNA]</scope>
    <source>
        <strain evidence="7 8">NBRC 13972</strain>
    </source>
</reference>
<evidence type="ECO:0000313" key="7">
    <source>
        <dbReference type="EMBL" id="GER99878.1"/>
    </source>
</evidence>
<dbReference type="GO" id="GO:0003677">
    <property type="term" value="F:DNA binding"/>
    <property type="evidence" value="ECO:0007669"/>
    <property type="project" value="UniProtKB-KW"/>
</dbReference>
<keyword evidence="2" id="KW-0663">Pyridoxal phosphate</keyword>
<keyword evidence="3" id="KW-0805">Transcription regulation</keyword>
<dbReference type="InterPro" id="IPR015424">
    <property type="entry name" value="PyrdxlP-dep_Trfase"/>
</dbReference>
<dbReference type="OrthoDB" id="5415143at2"/>
<dbReference type="CDD" id="cd00609">
    <property type="entry name" value="AAT_like"/>
    <property type="match status" value="1"/>
</dbReference>
<dbReference type="Gene3D" id="1.10.10.10">
    <property type="entry name" value="Winged helix-like DNA-binding domain superfamily/Winged helix DNA-binding domain"/>
    <property type="match status" value="1"/>
</dbReference>
<dbReference type="SUPFAM" id="SSF46785">
    <property type="entry name" value="Winged helix' DNA-binding domain"/>
    <property type="match status" value="1"/>
</dbReference>
<name>A0A5M3VUI2_9ACTN</name>
<dbReference type="GO" id="GO:0003700">
    <property type="term" value="F:DNA-binding transcription factor activity"/>
    <property type="evidence" value="ECO:0007669"/>
    <property type="project" value="InterPro"/>
</dbReference>
<evidence type="ECO:0000256" key="4">
    <source>
        <dbReference type="ARBA" id="ARBA00023125"/>
    </source>
</evidence>
<proteinExistence type="inferred from homology"/>
<dbReference type="RefSeq" id="WP_155336257.1">
    <property type="nucleotide sequence ID" value="NZ_BAAABN010000043.1"/>
</dbReference>
<dbReference type="InterPro" id="IPR004839">
    <property type="entry name" value="Aminotransferase_I/II_large"/>
</dbReference>
<evidence type="ECO:0000313" key="8">
    <source>
        <dbReference type="Proteomes" id="UP000334990"/>
    </source>
</evidence>
<comment type="similarity">
    <text evidence="1">In the C-terminal section; belongs to the class-I pyridoxal-phosphate-dependent aminotransferase family.</text>
</comment>
<sequence>MPIDWTGSGPQLLLQVDRNRPEPLRDQLERALREAIRAGRLAAGERLPSSRALSRDLGISRGLVTECYAQLQAEGYLVSRGGSATRVAATARPYPAALPPPTAIEPARIDFRPGVPDLSSFPREYWSGALRRACRDAPSELLGCLDPHGDPTLRDVLAAYLRRVRGAGTDPGHIVICAGYAQGLQLVLRSLAGQGVRVVAFEDPGDPEHRAIAAMLGLDVIAVPVDERGIDTDALAATDARAVVLTPAHQSPTGVVLAPDRRQALINWATTRTSTIVEDDYDAEFRYDREPVGALQGLAPDRVALLGSVSKSLAPALRLGWILSPPHLTPAVARYKQLADRGSPVLDQLALADLLKSGRYDRHLRHMRQRYAARRAALLEAIQRHAPSIELRGLAAGFHTVAQLPPDADERAIVAAARRRSVGLYGMSTYRMDQHPWPPQLVLGFGNLTTAAISDGIETVADLLEPRRVSRRPA</sequence>
<dbReference type="Pfam" id="PF00392">
    <property type="entry name" value="GntR"/>
    <property type="match status" value="1"/>
</dbReference>